<evidence type="ECO:0000313" key="1">
    <source>
        <dbReference type="EMBL" id="PWU23223.1"/>
    </source>
</evidence>
<accession>A0A317JPJ2</accession>
<reference evidence="1 2" key="1">
    <citation type="submission" date="2018-02" db="EMBL/GenBank/DDBJ databases">
        <title>Genomic Reconstructions from Amazon Rainforest and Pasture Soil Reveal Novel Insights into the Physiology of Candidate Phyla in Tropical Sites.</title>
        <authorList>
            <person name="Kroeger M.E."/>
            <person name="Delmont T."/>
            <person name="Eren A.M."/>
            <person name="Guo J."/>
            <person name="Meyer K.M."/>
            <person name="Khan K."/>
            <person name="Rodrigues J.L.M."/>
            <person name="Bohannan B.J.M."/>
            <person name="Tringe S."/>
            <person name="Borges C.D."/>
            <person name="Tiedje J."/>
            <person name="Tsai S.M."/>
            <person name="Nusslein K."/>
        </authorList>
    </citation>
    <scope>NUCLEOTIDE SEQUENCE [LARGE SCALE GENOMIC DNA]</scope>
    <source>
        <strain evidence="1">Amazon FNV 2010 28 9</strain>
    </source>
</reference>
<evidence type="ECO:0000313" key="2">
    <source>
        <dbReference type="Proteomes" id="UP000246104"/>
    </source>
</evidence>
<name>A0A317JPJ2_9BACT</name>
<dbReference type="Proteomes" id="UP000246104">
    <property type="component" value="Unassembled WGS sequence"/>
</dbReference>
<gene>
    <name evidence="1" type="ORF">C5B42_03605</name>
</gene>
<dbReference type="AlphaFoldDB" id="A0A317JPJ2"/>
<protein>
    <submittedName>
        <fullName evidence="1">Uncharacterized protein</fullName>
    </submittedName>
</protein>
<proteinExistence type="predicted"/>
<organism evidence="1 2">
    <name type="scientific">Candidatus Cerribacteria bacterium 'Amazon FNV 2010 28 9'</name>
    <dbReference type="NCBI Taxonomy" id="2081795"/>
    <lineage>
        <taxon>Bacteria</taxon>
        <taxon>Candidatus Cerribacteria</taxon>
    </lineage>
</organism>
<dbReference type="EMBL" id="PSRQ01000042">
    <property type="protein sequence ID" value="PWU23223.1"/>
    <property type="molecule type" value="Genomic_DNA"/>
</dbReference>
<comment type="caution">
    <text evidence="1">The sequence shown here is derived from an EMBL/GenBank/DDBJ whole genome shotgun (WGS) entry which is preliminary data.</text>
</comment>
<sequence>MTTANENSQLFPPAEEFRQERFNIKAWVEENRSSILRELRKHGRAVVNSPHDDEKERGEITRFFESLGYKVNPGRDYRNETDGSLIITP</sequence>